<dbReference type="Gene3D" id="1.10.510.10">
    <property type="entry name" value="Transferase(Phosphotransferase) domain 1"/>
    <property type="match status" value="1"/>
</dbReference>
<dbReference type="SUPFAM" id="SSF56112">
    <property type="entry name" value="Protein kinase-like (PK-like)"/>
    <property type="match status" value="1"/>
</dbReference>
<dbReference type="Proteomes" id="UP001318860">
    <property type="component" value="Unassembled WGS sequence"/>
</dbReference>
<dbReference type="InterPro" id="IPR017441">
    <property type="entry name" value="Protein_kinase_ATP_BS"/>
</dbReference>
<dbReference type="PROSITE" id="PS00107">
    <property type="entry name" value="PROTEIN_KINASE_ATP"/>
    <property type="match status" value="1"/>
</dbReference>
<dbReference type="Pfam" id="PF14380">
    <property type="entry name" value="WAK_assoc"/>
    <property type="match status" value="1"/>
</dbReference>
<feature type="binding site" evidence="4">
    <location>
        <position position="248"/>
    </location>
    <ligand>
        <name>ATP</name>
        <dbReference type="ChEBI" id="CHEBI:30616"/>
    </ligand>
</feature>
<feature type="compositionally biased region" description="Low complexity" evidence="5">
    <location>
        <begin position="597"/>
        <end position="608"/>
    </location>
</feature>
<keyword evidence="3" id="KW-0325">Glycoprotein</keyword>
<keyword evidence="1 4" id="KW-0547">Nucleotide-binding</keyword>
<dbReference type="Pfam" id="PF00069">
    <property type="entry name" value="Pkinase"/>
    <property type="match status" value="1"/>
</dbReference>
<feature type="compositionally biased region" description="Basic and acidic residues" evidence="5">
    <location>
        <begin position="572"/>
        <end position="589"/>
    </location>
</feature>
<dbReference type="SMART" id="SM00220">
    <property type="entry name" value="S_TKc"/>
    <property type="match status" value="1"/>
</dbReference>
<evidence type="ECO:0000313" key="8">
    <source>
        <dbReference type="Proteomes" id="UP001318860"/>
    </source>
</evidence>
<keyword evidence="2 4" id="KW-0067">ATP-binding</keyword>
<evidence type="ECO:0000256" key="2">
    <source>
        <dbReference type="ARBA" id="ARBA00022840"/>
    </source>
</evidence>
<dbReference type="EMBL" id="JABTTQ020001700">
    <property type="protein sequence ID" value="KAK6128745.1"/>
    <property type="molecule type" value="Genomic_DNA"/>
</dbReference>
<dbReference type="InterPro" id="IPR000719">
    <property type="entry name" value="Prot_kinase_dom"/>
</dbReference>
<keyword evidence="8" id="KW-1185">Reference proteome</keyword>
<reference evidence="7 8" key="1">
    <citation type="journal article" date="2021" name="Comput. Struct. Biotechnol. J.">
        <title>De novo genome assembly of the potent medicinal plant Rehmannia glutinosa using nanopore technology.</title>
        <authorList>
            <person name="Ma L."/>
            <person name="Dong C."/>
            <person name="Song C."/>
            <person name="Wang X."/>
            <person name="Zheng X."/>
            <person name="Niu Y."/>
            <person name="Chen S."/>
            <person name="Feng W."/>
        </authorList>
    </citation>
    <scope>NUCLEOTIDE SEQUENCE [LARGE SCALE GENOMIC DNA]</scope>
    <source>
        <strain evidence="7">DH-2019</strain>
    </source>
</reference>
<name>A0ABR0V2Q3_REHGL</name>
<dbReference type="PROSITE" id="PS50011">
    <property type="entry name" value="PROTEIN_KINASE_DOM"/>
    <property type="match status" value="1"/>
</dbReference>
<evidence type="ECO:0000313" key="7">
    <source>
        <dbReference type="EMBL" id="KAK6128745.1"/>
    </source>
</evidence>
<feature type="region of interest" description="Disordered" evidence="5">
    <location>
        <begin position="572"/>
        <end position="615"/>
    </location>
</feature>
<dbReference type="InterPro" id="IPR011009">
    <property type="entry name" value="Kinase-like_dom_sf"/>
</dbReference>
<dbReference type="InterPro" id="IPR032872">
    <property type="entry name" value="WAK_assoc_C"/>
</dbReference>
<evidence type="ECO:0000259" key="6">
    <source>
        <dbReference type="PROSITE" id="PS50011"/>
    </source>
</evidence>
<gene>
    <name evidence="7" type="ORF">DH2020_037500</name>
</gene>
<dbReference type="PANTHER" id="PTHR46008:SF63">
    <property type="entry name" value="LEAF RUST 10 DISEASE-RESISTANCE LOCUS RECEPTOR-LIKE PROTEIN KINASE-LIKE 1.4 ISOFORM X1"/>
    <property type="match status" value="1"/>
</dbReference>
<comment type="caution">
    <text evidence="7">The sequence shown here is derived from an EMBL/GenBank/DDBJ whole genome shotgun (WGS) entry which is preliminary data.</text>
</comment>
<protein>
    <recommendedName>
        <fullName evidence="6">Protein kinase domain-containing protein</fullName>
    </recommendedName>
</protein>
<dbReference type="Gene3D" id="3.30.200.20">
    <property type="entry name" value="Phosphorylase Kinase, domain 1"/>
    <property type="match status" value="1"/>
</dbReference>
<proteinExistence type="predicted"/>
<dbReference type="PANTHER" id="PTHR46008">
    <property type="entry name" value="LEAF RUST 10 DISEASE-RESISTANCE LOCUS RECEPTOR-LIKE PROTEIN KINASE-LIKE 1.4"/>
    <property type="match status" value="1"/>
</dbReference>
<evidence type="ECO:0000256" key="1">
    <source>
        <dbReference type="ARBA" id="ARBA00022741"/>
    </source>
</evidence>
<feature type="domain" description="Protein kinase" evidence="6">
    <location>
        <begin position="220"/>
        <end position="490"/>
    </location>
</feature>
<evidence type="ECO:0000256" key="5">
    <source>
        <dbReference type="SAM" id="MobiDB-lite"/>
    </source>
</evidence>
<sequence length="664" mass="73960">MSIRPYNLFSCNSSGLDFTDAYYLLGPVPSDPILRIIYCSTNIGVPVLAAARNRLSALQISLEEALNEGFLVNYSVPNEELCSQCNMLGGQCGFDSVLGQPICICGDRPCPLPPGPGPASPAPSEALFVAGAVLAGVGLGWLIFHCRQRGKKRVASQPAQILSKEIKTPSSKGLLSLPSNNFTRSIPSYPSPKSDLGRGSSYFGVQVFNCTELEEATNNFDPSRELGDGGFGTVYHGVLPDGRVVAVKRLYDNNFKRLEQFMNEVEILTRLRHQNLVKLYGCTSRRARVTTLADHLHGKRAKSGLLSWPVRLNIAVQTAEALAYLHKSDTIHRDVKTNNILLDNDFHVKVADFGLSRLFPNGATHVSTAPQGTPGYVDPEYYQCYKLTEKSDVYSFGVVLIELISSLQAVDTNRHRHDINLSNMAINKIQNRTLHELVDSSLGFETNSVVRRMVTLVAELAFRCLQQERDMRPSMQEVLEGLRGIQNEDLNAHIVDMSMDDDAELLKGIIDPTSPDSAWEIKIEGIRGLYDIELELIRFWQYKSLSLESKQAGHGNSSIQWEADKTTVEEKRLQQALTDEQKKRENREIRQRRRFQAAPMAAASGSEATTGQGGGLAAEAVAQVQKRVREDDAESRQQFGDVQRRQCFWREKDPEIWRCSHGIF</sequence>
<evidence type="ECO:0000256" key="3">
    <source>
        <dbReference type="ARBA" id="ARBA00023180"/>
    </source>
</evidence>
<evidence type="ECO:0000256" key="4">
    <source>
        <dbReference type="PROSITE-ProRule" id="PRU10141"/>
    </source>
</evidence>
<organism evidence="7 8">
    <name type="scientific">Rehmannia glutinosa</name>
    <name type="common">Chinese foxglove</name>
    <dbReference type="NCBI Taxonomy" id="99300"/>
    <lineage>
        <taxon>Eukaryota</taxon>
        <taxon>Viridiplantae</taxon>
        <taxon>Streptophyta</taxon>
        <taxon>Embryophyta</taxon>
        <taxon>Tracheophyta</taxon>
        <taxon>Spermatophyta</taxon>
        <taxon>Magnoliopsida</taxon>
        <taxon>eudicotyledons</taxon>
        <taxon>Gunneridae</taxon>
        <taxon>Pentapetalae</taxon>
        <taxon>asterids</taxon>
        <taxon>lamiids</taxon>
        <taxon>Lamiales</taxon>
        <taxon>Orobanchaceae</taxon>
        <taxon>Rehmannieae</taxon>
        <taxon>Rehmannia</taxon>
    </lineage>
</organism>
<accession>A0ABR0V2Q3</accession>